<keyword evidence="2" id="KW-1185">Reference proteome</keyword>
<sequence>MILLLQDGPSGVGYEPEQNCVRTSWRRAPAGAPSSHTTESPLQLCLAMRGHVAAIAARAEELRSESLVLAAELGETFRAVLETDSG</sequence>
<dbReference type="AlphaFoldDB" id="A0A7W3IRT3"/>
<dbReference type="EMBL" id="JACGWT010000002">
    <property type="protein sequence ID" value="MBA8794081.1"/>
    <property type="molecule type" value="Genomic_DNA"/>
</dbReference>
<name>A0A7W3IRT3_9ACTN</name>
<proteinExistence type="predicted"/>
<evidence type="ECO:0000313" key="1">
    <source>
        <dbReference type="EMBL" id="MBA8794081.1"/>
    </source>
</evidence>
<protein>
    <submittedName>
        <fullName evidence="1">Uncharacterized protein</fullName>
    </submittedName>
</protein>
<gene>
    <name evidence="1" type="ORF">FHX74_001686</name>
</gene>
<accession>A0A7W3IRT3</accession>
<comment type="caution">
    <text evidence="1">The sequence shown here is derived from an EMBL/GenBank/DDBJ whole genome shotgun (WGS) entry which is preliminary data.</text>
</comment>
<evidence type="ECO:0000313" key="2">
    <source>
        <dbReference type="Proteomes" id="UP000523079"/>
    </source>
</evidence>
<organism evidence="1 2">
    <name type="scientific">Microlunatus kandeliicorticis</name>
    <dbReference type="NCBI Taxonomy" id="1759536"/>
    <lineage>
        <taxon>Bacteria</taxon>
        <taxon>Bacillati</taxon>
        <taxon>Actinomycetota</taxon>
        <taxon>Actinomycetes</taxon>
        <taxon>Propionibacteriales</taxon>
        <taxon>Propionibacteriaceae</taxon>
        <taxon>Microlunatus</taxon>
    </lineage>
</organism>
<dbReference type="Proteomes" id="UP000523079">
    <property type="component" value="Unassembled WGS sequence"/>
</dbReference>
<reference evidence="1 2" key="1">
    <citation type="submission" date="2020-07" db="EMBL/GenBank/DDBJ databases">
        <title>Sequencing the genomes of 1000 actinobacteria strains.</title>
        <authorList>
            <person name="Klenk H.-P."/>
        </authorList>
    </citation>
    <scope>NUCLEOTIDE SEQUENCE [LARGE SCALE GENOMIC DNA]</scope>
    <source>
        <strain evidence="1 2">DSM 100723</strain>
    </source>
</reference>
<dbReference type="RefSeq" id="WP_182559600.1">
    <property type="nucleotide sequence ID" value="NZ_JACGWT010000002.1"/>
</dbReference>